<evidence type="ECO:0008006" key="5">
    <source>
        <dbReference type="Google" id="ProtNLM"/>
    </source>
</evidence>
<evidence type="ECO:0000313" key="3">
    <source>
        <dbReference type="EMBL" id="KEG00198.1"/>
    </source>
</evidence>
<evidence type="ECO:0000256" key="2">
    <source>
        <dbReference type="SAM" id="Phobius"/>
    </source>
</evidence>
<name>A0A081I940_PLAVN</name>
<accession>A0A081I940</accession>
<feature type="compositionally biased region" description="Basic and acidic residues" evidence="1">
    <location>
        <begin position="7"/>
        <end position="17"/>
    </location>
</feature>
<keyword evidence="2" id="KW-1133">Transmembrane helix</keyword>
<evidence type="ECO:0000313" key="4">
    <source>
        <dbReference type="Proteomes" id="UP000030681"/>
    </source>
</evidence>
<keyword evidence="2" id="KW-0472">Membrane</keyword>
<dbReference type="Proteomes" id="UP000030681">
    <property type="component" value="Unassembled WGS sequence"/>
</dbReference>
<dbReference type="EMBL" id="KL446963">
    <property type="protein sequence ID" value="KEG00198.1"/>
    <property type="molecule type" value="Genomic_DNA"/>
</dbReference>
<evidence type="ECO:0000256" key="1">
    <source>
        <dbReference type="SAM" id="MobiDB-lite"/>
    </source>
</evidence>
<reference evidence="3 4" key="1">
    <citation type="submission" date="2013-02" db="EMBL/GenBank/DDBJ databases">
        <title>The Genome Sequence of Plasmodium vinckei vinckei.</title>
        <authorList>
            <consortium name="The Broad Institute Genome Sequencing Platform"/>
            <consortium name="The Broad Institute Genome Sequencing Center for Infectious Disease"/>
            <person name="Neafsey D."/>
            <person name="Cheeseman I."/>
            <person name="Volkman S."/>
            <person name="Adams J."/>
            <person name="Walker B."/>
            <person name="Young S.K."/>
            <person name="Zeng Q."/>
            <person name="Gargeya S."/>
            <person name="Fitzgerald M."/>
            <person name="Haas B."/>
            <person name="Abouelleil A."/>
            <person name="Alvarado L."/>
            <person name="Arachchi H.M."/>
            <person name="Berlin A.M."/>
            <person name="Chapman S.B."/>
            <person name="Dewar J."/>
            <person name="Goldberg J."/>
            <person name="Griggs A."/>
            <person name="Gujja S."/>
            <person name="Hansen M."/>
            <person name="Howarth C."/>
            <person name="Imamovic A."/>
            <person name="Larimer J."/>
            <person name="McCowan C."/>
            <person name="Murphy C."/>
            <person name="Neiman D."/>
            <person name="Pearson M."/>
            <person name="Priest M."/>
            <person name="Roberts A."/>
            <person name="Saif S."/>
            <person name="Shea T."/>
            <person name="Sisk P."/>
            <person name="Sykes S."/>
            <person name="Wortman J."/>
            <person name="Nusbaum C."/>
            <person name="Birren B."/>
        </authorList>
    </citation>
    <scope>NUCLEOTIDE SEQUENCE [LARGE SCALE GENOMIC DNA]</scope>
    <source>
        <strain evidence="4">vinckei</strain>
    </source>
</reference>
<feature type="compositionally biased region" description="Polar residues" evidence="1">
    <location>
        <begin position="98"/>
        <end position="114"/>
    </location>
</feature>
<feature type="transmembrane region" description="Helical" evidence="2">
    <location>
        <begin position="168"/>
        <end position="186"/>
    </location>
</feature>
<gene>
    <name evidence="3" type="ORF">YYE_04954</name>
</gene>
<sequence length="224" mass="25688">MLSTLKKSYDNFRKENTFDSESQLPEFNEDEIESCEDLREKKARIAVLLLPQSQPQNIKIESPGSQHQEDRQSSELEDPSIKRRRLKRRKKTEASKNMPLSNGNGLEPTSSLPEDTNHKKQFLSPVDSRKKTPSLNIGIGNTRTNVEDKTSQLVNSIDISKGYKQPEIVITVLLIPIILLIMYKYLPYGWRKELKRKKNMKKAINSIGGKIPMQIIINSSSHKK</sequence>
<organism evidence="3 4">
    <name type="scientific">Plasmodium vinckei vinckei</name>
    <dbReference type="NCBI Taxonomy" id="54757"/>
    <lineage>
        <taxon>Eukaryota</taxon>
        <taxon>Sar</taxon>
        <taxon>Alveolata</taxon>
        <taxon>Apicomplexa</taxon>
        <taxon>Aconoidasida</taxon>
        <taxon>Haemosporida</taxon>
        <taxon>Plasmodiidae</taxon>
        <taxon>Plasmodium</taxon>
        <taxon>Plasmodium (Vinckeia)</taxon>
    </lineage>
</organism>
<feature type="compositionally biased region" description="Basic residues" evidence="1">
    <location>
        <begin position="82"/>
        <end position="91"/>
    </location>
</feature>
<proteinExistence type="predicted"/>
<feature type="compositionally biased region" description="Polar residues" evidence="1">
    <location>
        <begin position="56"/>
        <end position="66"/>
    </location>
</feature>
<dbReference type="AlphaFoldDB" id="A0A081I940"/>
<feature type="region of interest" description="Disordered" evidence="1">
    <location>
        <begin position="1"/>
        <end position="35"/>
    </location>
</feature>
<protein>
    <recommendedName>
        <fullName evidence="5">CIR protein PIR protein</fullName>
    </recommendedName>
</protein>
<feature type="region of interest" description="Disordered" evidence="1">
    <location>
        <begin position="56"/>
        <end position="135"/>
    </location>
</feature>
<keyword evidence="2" id="KW-0812">Transmembrane</keyword>